<comment type="subunit">
    <text evidence="5">Part of the 50S ribosomal subunit.</text>
</comment>
<dbReference type="GeneID" id="98652859"/>
<dbReference type="Pfam" id="PF17136">
    <property type="entry name" value="ribosomal_L24"/>
    <property type="match status" value="1"/>
</dbReference>
<dbReference type="GO" id="GO:0005840">
    <property type="term" value="C:ribosome"/>
    <property type="evidence" value="ECO:0007669"/>
    <property type="project" value="UniProtKB-KW"/>
</dbReference>
<dbReference type="AlphaFoldDB" id="A0A1Y3TXM8"/>
<comment type="function">
    <text evidence="5">One of two assembly initiator proteins, it binds directly to the 5'-end of the 23S rRNA, where it nucleates assembly of the 50S subunit.</text>
</comment>
<comment type="similarity">
    <text evidence="1 5 6">Belongs to the universal ribosomal protein uL24 family.</text>
</comment>
<dbReference type="SUPFAM" id="SSF50104">
    <property type="entry name" value="Translation proteins SH3-like domain"/>
    <property type="match status" value="1"/>
</dbReference>
<gene>
    <name evidence="5" type="primary">rplX</name>
    <name evidence="7" type="ORF">B5G21_10000</name>
</gene>
<name>A0A1Y3TXM8_9ACTN</name>
<dbReference type="GO" id="GO:0019843">
    <property type="term" value="F:rRNA binding"/>
    <property type="evidence" value="ECO:0007669"/>
    <property type="project" value="UniProtKB-UniRule"/>
</dbReference>
<evidence type="ECO:0000313" key="8">
    <source>
        <dbReference type="Proteomes" id="UP000196560"/>
    </source>
</evidence>
<keyword evidence="5" id="KW-0699">rRNA-binding</keyword>
<organism evidence="7 8">
    <name type="scientific">Enorma massiliensis</name>
    <dbReference type="NCBI Taxonomy" id="1472761"/>
    <lineage>
        <taxon>Bacteria</taxon>
        <taxon>Bacillati</taxon>
        <taxon>Actinomycetota</taxon>
        <taxon>Coriobacteriia</taxon>
        <taxon>Coriobacteriales</taxon>
        <taxon>Coriobacteriaceae</taxon>
        <taxon>Enorma</taxon>
    </lineage>
</organism>
<dbReference type="InterPro" id="IPR005825">
    <property type="entry name" value="Ribosomal_uL24_CS"/>
</dbReference>
<protein>
    <recommendedName>
        <fullName evidence="4 5">Large ribosomal subunit protein uL24</fullName>
    </recommendedName>
</protein>
<dbReference type="CDD" id="cd06089">
    <property type="entry name" value="KOW_RPL26"/>
    <property type="match status" value="1"/>
</dbReference>
<keyword evidence="2 5" id="KW-0689">Ribosomal protein</keyword>
<dbReference type="GO" id="GO:0006412">
    <property type="term" value="P:translation"/>
    <property type="evidence" value="ECO:0007669"/>
    <property type="project" value="UniProtKB-UniRule"/>
</dbReference>
<dbReference type="InterPro" id="IPR057264">
    <property type="entry name" value="Ribosomal_uL24_C"/>
</dbReference>
<dbReference type="GO" id="GO:0003735">
    <property type="term" value="F:structural constituent of ribosome"/>
    <property type="evidence" value="ECO:0007669"/>
    <property type="project" value="InterPro"/>
</dbReference>
<keyword evidence="8" id="KW-1185">Reference proteome</keyword>
<dbReference type="InterPro" id="IPR003256">
    <property type="entry name" value="Ribosomal_uL24"/>
</dbReference>
<dbReference type="eggNOG" id="COG0198">
    <property type="taxonomic scope" value="Bacteria"/>
</dbReference>
<dbReference type="SMART" id="SM00739">
    <property type="entry name" value="KOW"/>
    <property type="match status" value="1"/>
</dbReference>
<comment type="caution">
    <text evidence="7">The sequence shown here is derived from an EMBL/GenBank/DDBJ whole genome shotgun (WGS) entry which is preliminary data.</text>
</comment>
<comment type="function">
    <text evidence="5">One of the proteins that surrounds the polypeptide exit tunnel on the outside of the subunit.</text>
</comment>
<sequence length="108" mass="11630">MPKMQIKKGDTVKILSGKDRGKQGTVLRAYPAEGKIKVEGVAVVKKAVRPNQQNQQGGIVSQEAKFDASNAMLVCPKCGAATRVGHKQGELDGHKTSIRVCKKCGHEF</sequence>
<dbReference type="InterPro" id="IPR005824">
    <property type="entry name" value="KOW"/>
</dbReference>
<keyword evidence="3 5" id="KW-0687">Ribonucleoprotein</keyword>
<dbReference type="InterPro" id="IPR008991">
    <property type="entry name" value="Translation_prot_SH3-like_sf"/>
</dbReference>
<dbReference type="STRING" id="1118060.GCA_000311845_00583"/>
<dbReference type="InterPro" id="IPR041988">
    <property type="entry name" value="Ribosomal_uL24_KOW"/>
</dbReference>
<dbReference type="Proteomes" id="UP000196560">
    <property type="component" value="Unassembled WGS sequence"/>
</dbReference>
<evidence type="ECO:0000256" key="4">
    <source>
        <dbReference type="ARBA" id="ARBA00035206"/>
    </source>
</evidence>
<dbReference type="Pfam" id="PF00467">
    <property type="entry name" value="KOW"/>
    <property type="match status" value="1"/>
</dbReference>
<evidence type="ECO:0000256" key="5">
    <source>
        <dbReference type="HAMAP-Rule" id="MF_01326"/>
    </source>
</evidence>
<keyword evidence="5" id="KW-0694">RNA-binding</keyword>
<evidence type="ECO:0000256" key="3">
    <source>
        <dbReference type="ARBA" id="ARBA00023274"/>
    </source>
</evidence>
<dbReference type="Gene3D" id="2.30.30.30">
    <property type="match status" value="1"/>
</dbReference>
<dbReference type="EMBL" id="NFHO01000016">
    <property type="protein sequence ID" value="OUN41296.1"/>
    <property type="molecule type" value="Genomic_DNA"/>
</dbReference>
<dbReference type="HAMAP" id="MF_01326_B">
    <property type="entry name" value="Ribosomal_uL24_B"/>
    <property type="match status" value="1"/>
</dbReference>
<evidence type="ECO:0000256" key="1">
    <source>
        <dbReference type="ARBA" id="ARBA00010618"/>
    </source>
</evidence>
<dbReference type="NCBIfam" id="TIGR01079">
    <property type="entry name" value="rplX_bact"/>
    <property type="match status" value="1"/>
</dbReference>
<dbReference type="PANTHER" id="PTHR12903">
    <property type="entry name" value="MITOCHONDRIAL RIBOSOMAL PROTEIN L24"/>
    <property type="match status" value="1"/>
</dbReference>
<dbReference type="PROSITE" id="PS01108">
    <property type="entry name" value="RIBOSOMAL_L24"/>
    <property type="match status" value="1"/>
</dbReference>
<accession>A0A1Y3TXM8</accession>
<dbReference type="RefSeq" id="WP_019127892.1">
    <property type="nucleotide sequence ID" value="NZ_CALUIC010000010.1"/>
</dbReference>
<evidence type="ECO:0000313" key="7">
    <source>
        <dbReference type="EMBL" id="OUN41296.1"/>
    </source>
</evidence>
<reference evidence="8" key="1">
    <citation type="submission" date="2017-04" db="EMBL/GenBank/DDBJ databases">
        <title>Function of individual gut microbiota members based on whole genome sequencing of pure cultures obtained from chicken caecum.</title>
        <authorList>
            <person name="Medvecky M."/>
            <person name="Cejkova D."/>
            <person name="Polansky O."/>
            <person name="Karasova D."/>
            <person name="Kubasova T."/>
            <person name="Cizek A."/>
            <person name="Rychlik I."/>
        </authorList>
    </citation>
    <scope>NUCLEOTIDE SEQUENCE [LARGE SCALE GENOMIC DNA]</scope>
    <source>
        <strain evidence="8">An70</strain>
    </source>
</reference>
<dbReference type="InterPro" id="IPR014722">
    <property type="entry name" value="Rib_uL2_dom2"/>
</dbReference>
<evidence type="ECO:0000256" key="6">
    <source>
        <dbReference type="RuleBase" id="RU003477"/>
    </source>
</evidence>
<dbReference type="GO" id="GO:1990904">
    <property type="term" value="C:ribonucleoprotein complex"/>
    <property type="evidence" value="ECO:0007669"/>
    <property type="project" value="UniProtKB-KW"/>
</dbReference>
<proteinExistence type="inferred from homology"/>
<evidence type="ECO:0000256" key="2">
    <source>
        <dbReference type="ARBA" id="ARBA00022980"/>
    </source>
</evidence>